<feature type="transmembrane region" description="Helical" evidence="1">
    <location>
        <begin position="231"/>
        <end position="255"/>
    </location>
</feature>
<dbReference type="Proteomes" id="UP000759131">
    <property type="component" value="Unassembled WGS sequence"/>
</dbReference>
<dbReference type="SUPFAM" id="SSF103473">
    <property type="entry name" value="MFS general substrate transporter"/>
    <property type="match status" value="1"/>
</dbReference>
<dbReference type="EMBL" id="CAJPIZ010003744">
    <property type="protein sequence ID" value="CAG2106746.1"/>
    <property type="molecule type" value="Genomic_DNA"/>
</dbReference>
<feature type="transmembrane region" description="Helical" evidence="1">
    <location>
        <begin position="9"/>
        <end position="29"/>
    </location>
</feature>
<organism evidence="2">
    <name type="scientific">Medioppia subpectinata</name>
    <dbReference type="NCBI Taxonomy" id="1979941"/>
    <lineage>
        <taxon>Eukaryota</taxon>
        <taxon>Metazoa</taxon>
        <taxon>Ecdysozoa</taxon>
        <taxon>Arthropoda</taxon>
        <taxon>Chelicerata</taxon>
        <taxon>Arachnida</taxon>
        <taxon>Acari</taxon>
        <taxon>Acariformes</taxon>
        <taxon>Sarcoptiformes</taxon>
        <taxon>Oribatida</taxon>
        <taxon>Brachypylina</taxon>
        <taxon>Oppioidea</taxon>
        <taxon>Oppiidae</taxon>
        <taxon>Medioppia</taxon>
    </lineage>
</organism>
<reference evidence="2" key="1">
    <citation type="submission" date="2020-11" db="EMBL/GenBank/DDBJ databases">
        <authorList>
            <person name="Tran Van P."/>
        </authorList>
    </citation>
    <scope>NUCLEOTIDE SEQUENCE</scope>
</reference>
<dbReference type="PANTHER" id="PTHR20765:SF1">
    <property type="entry name" value="EQUILIBRATIVE NUCLEOBASE TRANSPORTER 1"/>
    <property type="match status" value="1"/>
</dbReference>
<dbReference type="OrthoDB" id="6417381at2759"/>
<dbReference type="Pfam" id="PF07690">
    <property type="entry name" value="MFS_1"/>
    <property type="match status" value="1"/>
</dbReference>
<dbReference type="InterPro" id="IPR036259">
    <property type="entry name" value="MFS_trans_sf"/>
</dbReference>
<gene>
    <name evidence="2" type="ORF">OSB1V03_LOCUS6749</name>
</gene>
<protein>
    <recommendedName>
        <fullName evidence="4">Solute carrier family 43 member 3</fullName>
    </recommendedName>
</protein>
<evidence type="ECO:0008006" key="4">
    <source>
        <dbReference type="Google" id="ProtNLM"/>
    </source>
</evidence>
<dbReference type="InterPro" id="IPR027197">
    <property type="entry name" value="SLC43A3"/>
</dbReference>
<name>A0A7R9KQN0_9ACAR</name>
<evidence type="ECO:0000256" key="1">
    <source>
        <dbReference type="SAM" id="Phobius"/>
    </source>
</evidence>
<evidence type="ECO:0000313" key="3">
    <source>
        <dbReference type="Proteomes" id="UP000759131"/>
    </source>
</evidence>
<dbReference type="Gene3D" id="1.20.1250.20">
    <property type="entry name" value="MFS general substrate transporter like domains"/>
    <property type="match status" value="1"/>
</dbReference>
<dbReference type="InterPro" id="IPR011701">
    <property type="entry name" value="MFS"/>
</dbReference>
<keyword evidence="1" id="KW-0472">Membrane</keyword>
<feature type="transmembrane region" description="Helical" evidence="1">
    <location>
        <begin position="430"/>
        <end position="450"/>
    </location>
</feature>
<feature type="transmembrane region" description="Helical" evidence="1">
    <location>
        <begin position="170"/>
        <end position="190"/>
    </location>
</feature>
<dbReference type="PANTHER" id="PTHR20765">
    <property type="entry name" value="SOLUTE CARRIER FAMILY 43 MEMBER 3-RELATED"/>
    <property type="match status" value="1"/>
</dbReference>
<feature type="transmembrane region" description="Helical" evidence="1">
    <location>
        <begin position="145"/>
        <end position="164"/>
    </location>
</feature>
<accession>A0A7R9KQN0</accession>
<proteinExistence type="predicted"/>
<dbReference type="AlphaFoldDB" id="A0A7R9KQN0"/>
<keyword evidence="1" id="KW-0812">Transmembrane</keyword>
<dbReference type="EMBL" id="OC858319">
    <property type="protein sequence ID" value="CAD7626316.1"/>
    <property type="molecule type" value="Genomic_DNA"/>
</dbReference>
<feature type="transmembrane region" description="Helical" evidence="1">
    <location>
        <begin position="456"/>
        <end position="477"/>
    </location>
</feature>
<feature type="transmembrane region" description="Helical" evidence="1">
    <location>
        <begin position="390"/>
        <end position="409"/>
    </location>
</feature>
<evidence type="ECO:0000313" key="2">
    <source>
        <dbReference type="EMBL" id="CAD7626316.1"/>
    </source>
</evidence>
<sequence>MSISSHKKVLILLCGLIENLIFSGTLFGWPALFYMLKSEGIYEHLCHTIESQHYTSAQNNNLFENLTLSQDLINEIDSNATEVKKFSHFPDLPVINATIYNDIQITQDCSAQENILNLTYTIGIFAMGFTSFIWGFLLESWGLRIVRILLNILITGGSVLLCLTSRERSYLIFPAIILLALAGVPLRIANMQIADYFPSKRSTVITFFSGAFSASPIVFVVLKYIYDSGVFSFLTVILVLVILSLFMFPFTYFLLPAISVKHDDHIKNNIELQTIEKDSLGKLAKETNGKTLNGFNGKSYDNNGNGMKGDGEDEVFIKPDSKRVPIVMDSNDSVPLNVSLWSLAFMLHQLWFSWLNTYMVLYSGSMNLWLDRVTSDTVIAGDFTETFGMVQVSALIIAPIAGLFMDRNINRANKGTDPFENKLSRAQSGFLPILVTTIVLTISVVCRFFNTVGAVYSSIVFITLLRSFLVAVASAYLRIR</sequence>
<feature type="transmembrane region" description="Helical" evidence="1">
    <location>
        <begin position="118"/>
        <end position="138"/>
    </location>
</feature>
<keyword evidence="3" id="KW-1185">Reference proteome</keyword>
<feature type="transmembrane region" description="Helical" evidence="1">
    <location>
        <begin position="202"/>
        <end position="225"/>
    </location>
</feature>
<dbReference type="GO" id="GO:0022857">
    <property type="term" value="F:transmembrane transporter activity"/>
    <property type="evidence" value="ECO:0007669"/>
    <property type="project" value="InterPro"/>
</dbReference>
<keyword evidence="1" id="KW-1133">Transmembrane helix</keyword>